<dbReference type="OrthoDB" id="1357559at2"/>
<evidence type="ECO:0000313" key="2">
    <source>
        <dbReference type="Proteomes" id="UP000184121"/>
    </source>
</evidence>
<keyword evidence="2" id="KW-1185">Reference proteome</keyword>
<dbReference type="RefSeq" id="WP_072971238.1">
    <property type="nucleotide sequence ID" value="NZ_FRBY01000002.1"/>
</dbReference>
<dbReference type="AlphaFoldDB" id="A0A1M7E4P2"/>
<organism evidence="1 2">
    <name type="scientific">Flavobacterium saccharophilum</name>
    <dbReference type="NCBI Taxonomy" id="29534"/>
    <lineage>
        <taxon>Bacteria</taxon>
        <taxon>Pseudomonadati</taxon>
        <taxon>Bacteroidota</taxon>
        <taxon>Flavobacteriia</taxon>
        <taxon>Flavobacteriales</taxon>
        <taxon>Flavobacteriaceae</taxon>
        <taxon>Flavobacterium</taxon>
    </lineage>
</organism>
<evidence type="ECO:0000313" key="1">
    <source>
        <dbReference type="EMBL" id="SHL86731.1"/>
    </source>
</evidence>
<dbReference type="STRING" id="29534.SAMN05444366_1846"/>
<dbReference type="EMBL" id="FRBY01000002">
    <property type="protein sequence ID" value="SHL86731.1"/>
    <property type="molecule type" value="Genomic_DNA"/>
</dbReference>
<reference evidence="2" key="1">
    <citation type="submission" date="2016-11" db="EMBL/GenBank/DDBJ databases">
        <authorList>
            <person name="Varghese N."/>
            <person name="Submissions S."/>
        </authorList>
    </citation>
    <scope>NUCLEOTIDE SEQUENCE [LARGE SCALE GENOMIC DNA]</scope>
    <source>
        <strain evidence="2">DSM 1811</strain>
    </source>
</reference>
<gene>
    <name evidence="1" type="ORF">SAMN05444366_1846</name>
</gene>
<name>A0A1M7E4P2_9FLAO</name>
<protein>
    <submittedName>
        <fullName evidence="1">Uncharacterized protein</fullName>
    </submittedName>
</protein>
<accession>A0A1M7E4P2</accession>
<proteinExistence type="predicted"/>
<sequence length="174" mass="20360">MKLIENFYCIQTEFFGDGSEKTIEGIVSIKTEFIRPSIKFLNLDGSIISSEKRKVYRKKLIVNPFVNSNEYFNINELLFLSKTYEFEIEEHKIHKGYFFSVLKINALYTTPGEIILIEDEGKKYVLIEFKRWSSEKQPRSATEDQLGEDITYVACIWEDPLLTDEIIAKIKGHK</sequence>
<dbReference type="Proteomes" id="UP000184121">
    <property type="component" value="Unassembled WGS sequence"/>
</dbReference>